<proteinExistence type="predicted"/>
<evidence type="ECO:0000313" key="4">
    <source>
        <dbReference type="Proteomes" id="UP000266239"/>
    </source>
</evidence>
<evidence type="ECO:0000313" key="3">
    <source>
        <dbReference type="EMBL" id="RHY77602.1"/>
    </source>
</evidence>
<evidence type="ECO:0000313" key="2">
    <source>
        <dbReference type="EMBL" id="RHY06378.1"/>
    </source>
</evidence>
<accession>A0A397AKS0</accession>
<feature type="compositionally biased region" description="Basic residues" evidence="1">
    <location>
        <begin position="123"/>
        <end position="139"/>
    </location>
</feature>
<feature type="region of interest" description="Disordered" evidence="1">
    <location>
        <begin position="123"/>
        <end position="149"/>
    </location>
</feature>
<evidence type="ECO:0000313" key="5">
    <source>
        <dbReference type="Proteomes" id="UP000283543"/>
    </source>
</evidence>
<comment type="caution">
    <text evidence="2">The sequence shown here is derived from an EMBL/GenBank/DDBJ whole genome shotgun (WGS) entry which is preliminary data.</text>
</comment>
<sequence>MTPLPRSRCTPAELHQAIQDVIAGQSGRSVAGRSKIPYLTLMRKVRETKAGTIVAQRIVPKTIISGFQATGLCPLSLEKISRQDEIHKKNHRCQGENSYLGAFARDRQDEQAEDRKLKLALRKKRAAKRKAKRAPKKAKGATSAAPLDTSDFESNCEMIKCFTVYSLK</sequence>
<reference evidence="4 5" key="1">
    <citation type="submission" date="2018-08" db="EMBL/GenBank/DDBJ databases">
        <title>Aphanomyces genome sequencing and annotation.</title>
        <authorList>
            <person name="Minardi D."/>
            <person name="Oidtmann B."/>
            <person name="Van Der Giezen M."/>
            <person name="Studholme D.J."/>
        </authorList>
    </citation>
    <scope>NUCLEOTIDE SEQUENCE [LARGE SCALE GENOMIC DNA]</scope>
    <source>
        <strain evidence="3 5">Si</strain>
        <strain evidence="2 4">Yx</strain>
    </source>
</reference>
<dbReference type="AlphaFoldDB" id="A0A397AKS0"/>
<dbReference type="EMBL" id="QUTA01007627">
    <property type="protein sequence ID" value="RHY06378.1"/>
    <property type="molecule type" value="Genomic_DNA"/>
</dbReference>
<name>A0A397AKS0_APHAT</name>
<dbReference type="EMBL" id="QUTB01000554">
    <property type="protein sequence ID" value="RHY77602.1"/>
    <property type="molecule type" value="Genomic_DNA"/>
</dbReference>
<organism evidence="2 4">
    <name type="scientific">Aphanomyces astaci</name>
    <name type="common">Crayfish plague agent</name>
    <dbReference type="NCBI Taxonomy" id="112090"/>
    <lineage>
        <taxon>Eukaryota</taxon>
        <taxon>Sar</taxon>
        <taxon>Stramenopiles</taxon>
        <taxon>Oomycota</taxon>
        <taxon>Saprolegniomycetes</taxon>
        <taxon>Saprolegniales</taxon>
        <taxon>Verrucalvaceae</taxon>
        <taxon>Aphanomyces</taxon>
    </lineage>
</organism>
<gene>
    <name evidence="2" type="ORF">DYB25_011383</name>
    <name evidence="3" type="ORF">DYB34_011923</name>
</gene>
<dbReference type="Proteomes" id="UP000283543">
    <property type="component" value="Unassembled WGS sequence"/>
</dbReference>
<evidence type="ECO:0000256" key="1">
    <source>
        <dbReference type="SAM" id="MobiDB-lite"/>
    </source>
</evidence>
<dbReference type="Proteomes" id="UP000266239">
    <property type="component" value="Unassembled WGS sequence"/>
</dbReference>
<protein>
    <submittedName>
        <fullName evidence="2">Uncharacterized protein</fullName>
    </submittedName>
</protein>